<sequence length="154" mass="16734">MSPSTSPAQRTPITHANPQISSANRFAQRPLIHLHPCSPIFGSSMFIYVFNPLNFKLTTSPRGSGNASKMKTTPSKAKKRIMGIASKDKDPMNREAIVAGRGKRLLQGAGTPEVQARRHFYSFAEEAILAAAKTSSCGDQSSASEAPLRNFVFR</sequence>
<evidence type="ECO:0000313" key="2">
    <source>
        <dbReference type="EMBL" id="TKR58753.1"/>
    </source>
</evidence>
<proteinExistence type="predicted"/>
<reference evidence="2 3" key="2">
    <citation type="journal article" date="2019" name="G3 (Bethesda)">
        <title>Hybrid Assembly of the Genome of the Entomopathogenic Nematode Steinernema carpocapsae Identifies the X-Chromosome.</title>
        <authorList>
            <person name="Serra L."/>
            <person name="Macchietto M."/>
            <person name="Macias-Munoz A."/>
            <person name="McGill C.J."/>
            <person name="Rodriguez I.M."/>
            <person name="Rodriguez B."/>
            <person name="Murad R."/>
            <person name="Mortazavi A."/>
        </authorList>
    </citation>
    <scope>NUCLEOTIDE SEQUENCE [LARGE SCALE GENOMIC DNA]</scope>
    <source>
        <strain evidence="2 3">ALL</strain>
    </source>
</reference>
<dbReference type="EMBL" id="AZBU02000013">
    <property type="protein sequence ID" value="TKR58753.1"/>
    <property type="molecule type" value="Genomic_DNA"/>
</dbReference>
<gene>
    <name evidence="2" type="ORF">L596_030162</name>
</gene>
<dbReference type="Proteomes" id="UP000298663">
    <property type="component" value="Unassembled WGS sequence"/>
</dbReference>
<keyword evidence="3" id="KW-1185">Reference proteome</keyword>
<organism evidence="2 3">
    <name type="scientific">Steinernema carpocapsae</name>
    <name type="common">Entomopathogenic nematode</name>
    <dbReference type="NCBI Taxonomy" id="34508"/>
    <lineage>
        <taxon>Eukaryota</taxon>
        <taxon>Metazoa</taxon>
        <taxon>Ecdysozoa</taxon>
        <taxon>Nematoda</taxon>
        <taxon>Chromadorea</taxon>
        <taxon>Rhabditida</taxon>
        <taxon>Tylenchina</taxon>
        <taxon>Panagrolaimomorpha</taxon>
        <taxon>Strongyloidoidea</taxon>
        <taxon>Steinernematidae</taxon>
        <taxon>Steinernema</taxon>
    </lineage>
</organism>
<evidence type="ECO:0000313" key="3">
    <source>
        <dbReference type="Proteomes" id="UP000298663"/>
    </source>
</evidence>
<feature type="region of interest" description="Disordered" evidence="1">
    <location>
        <begin position="61"/>
        <end position="92"/>
    </location>
</feature>
<evidence type="ECO:0000256" key="1">
    <source>
        <dbReference type="SAM" id="MobiDB-lite"/>
    </source>
</evidence>
<name>A0A4U5LRX1_STECR</name>
<protein>
    <submittedName>
        <fullName evidence="2">Uncharacterized protein</fullName>
    </submittedName>
</protein>
<reference evidence="2 3" key="1">
    <citation type="journal article" date="2015" name="Genome Biol.">
        <title>Comparative genomics of Steinernema reveals deeply conserved gene regulatory networks.</title>
        <authorList>
            <person name="Dillman A.R."/>
            <person name="Macchietto M."/>
            <person name="Porter C.F."/>
            <person name="Rogers A."/>
            <person name="Williams B."/>
            <person name="Antoshechkin I."/>
            <person name="Lee M.M."/>
            <person name="Goodwin Z."/>
            <person name="Lu X."/>
            <person name="Lewis E.E."/>
            <person name="Goodrich-Blair H."/>
            <person name="Stock S.P."/>
            <person name="Adams B.J."/>
            <person name="Sternberg P.W."/>
            <person name="Mortazavi A."/>
        </authorList>
    </citation>
    <scope>NUCLEOTIDE SEQUENCE [LARGE SCALE GENOMIC DNA]</scope>
    <source>
        <strain evidence="2 3">ALL</strain>
    </source>
</reference>
<comment type="caution">
    <text evidence="2">The sequence shown here is derived from an EMBL/GenBank/DDBJ whole genome shotgun (WGS) entry which is preliminary data.</text>
</comment>
<feature type="compositionally biased region" description="Polar residues" evidence="1">
    <location>
        <begin position="61"/>
        <end position="75"/>
    </location>
</feature>
<dbReference type="AlphaFoldDB" id="A0A4U5LRX1"/>
<accession>A0A4U5LRX1</accession>
<feature type="region of interest" description="Disordered" evidence="1">
    <location>
        <begin position="1"/>
        <end position="21"/>
    </location>
</feature>